<dbReference type="PANTHER" id="PTHR14360">
    <property type="entry name" value="PROTEIN FMP32, MITOCHONDRIAL"/>
    <property type="match status" value="1"/>
</dbReference>
<dbReference type="OrthoDB" id="889336at2759"/>
<evidence type="ECO:0000256" key="6">
    <source>
        <dbReference type="ARBA" id="ARBA00023054"/>
    </source>
</evidence>
<evidence type="ECO:0000313" key="9">
    <source>
        <dbReference type="EMBL" id="EDV21199.1"/>
    </source>
</evidence>
<gene>
    <name evidence="9" type="ORF">TRIADDRAFT_60167</name>
</gene>
<accession>B3S7H5</accession>
<dbReference type="Gene3D" id="1.20.5.340">
    <property type="match status" value="1"/>
</dbReference>
<evidence type="ECO:0000313" key="10">
    <source>
        <dbReference type="Proteomes" id="UP000009022"/>
    </source>
</evidence>
<dbReference type="PhylomeDB" id="B3S7H5"/>
<evidence type="ECO:0000256" key="4">
    <source>
        <dbReference type="ARBA" id="ARBA00022692"/>
    </source>
</evidence>
<keyword evidence="10" id="KW-1185">Reference proteome</keyword>
<dbReference type="CTD" id="6757471"/>
<keyword evidence="7" id="KW-0496">Mitochondrion</keyword>
<dbReference type="STRING" id="10228.B3S7H5"/>
<dbReference type="InterPro" id="IPR024461">
    <property type="entry name" value="CCDC90-like"/>
</dbReference>
<protein>
    <recommendedName>
        <fullName evidence="11">DUF1640 domain-containing protein</fullName>
    </recommendedName>
</protein>
<dbReference type="InParanoid" id="B3S7H5"/>
<keyword evidence="8" id="KW-0472">Membrane</keyword>
<dbReference type="EMBL" id="DS985254">
    <property type="protein sequence ID" value="EDV21199.1"/>
    <property type="molecule type" value="Genomic_DNA"/>
</dbReference>
<dbReference type="RefSeq" id="XP_002116166.1">
    <property type="nucleotide sequence ID" value="XM_002116130.1"/>
</dbReference>
<dbReference type="PANTHER" id="PTHR14360:SF1">
    <property type="entry name" value="PROTEIN FMP32, MITOCHONDRIAL"/>
    <property type="match status" value="1"/>
</dbReference>
<keyword evidence="5" id="KW-1133">Transmembrane helix</keyword>
<dbReference type="eggNOG" id="KOG3156">
    <property type="taxonomic scope" value="Eukaryota"/>
</dbReference>
<dbReference type="AlphaFoldDB" id="B3S7H5"/>
<evidence type="ECO:0000256" key="7">
    <source>
        <dbReference type="ARBA" id="ARBA00023128"/>
    </source>
</evidence>
<comment type="similarity">
    <text evidence="3">Belongs to the CCDC90 family.</text>
</comment>
<dbReference type="Pfam" id="PF07798">
    <property type="entry name" value="CCDC90-like"/>
    <property type="match status" value="2"/>
</dbReference>
<dbReference type="GO" id="GO:0016020">
    <property type="term" value="C:membrane"/>
    <property type="evidence" value="ECO:0007669"/>
    <property type="project" value="UniProtKB-SubCell"/>
</dbReference>
<proteinExistence type="inferred from homology"/>
<evidence type="ECO:0000256" key="3">
    <source>
        <dbReference type="ARBA" id="ARBA00007224"/>
    </source>
</evidence>
<dbReference type="KEGG" id="tad:TRIADDRAFT_60167"/>
<dbReference type="FunCoup" id="B3S7H5">
    <property type="interactions" value="1885"/>
</dbReference>
<evidence type="ECO:0000256" key="1">
    <source>
        <dbReference type="ARBA" id="ARBA00004173"/>
    </source>
</evidence>
<sequence>MEATTSISTSAAFDTLQFVKTLTNRGFQTQQAEVLSQTLNQVLANLQLSFMEKMVTKDQQDKLILKLNSDITSLRKDMFILEKSEFDALKNENEDELSKANANFSLDVSMERSRQKEVAADQEQKIRNVNTKIETEIASLKTSLESHKLDVMKYLAGCVRTMQLV</sequence>
<comment type="subcellular location">
    <subcellularLocation>
        <location evidence="2">Membrane</location>
    </subcellularLocation>
    <subcellularLocation>
        <location evidence="1">Mitochondrion</location>
    </subcellularLocation>
</comment>
<organism evidence="9 10">
    <name type="scientific">Trichoplax adhaerens</name>
    <name type="common">Trichoplax reptans</name>
    <dbReference type="NCBI Taxonomy" id="10228"/>
    <lineage>
        <taxon>Eukaryota</taxon>
        <taxon>Metazoa</taxon>
        <taxon>Placozoa</taxon>
        <taxon>Uniplacotomia</taxon>
        <taxon>Trichoplacea</taxon>
        <taxon>Trichoplacidae</taxon>
        <taxon>Trichoplax</taxon>
    </lineage>
</organism>
<dbReference type="GO" id="GO:0005739">
    <property type="term" value="C:mitochondrion"/>
    <property type="evidence" value="ECO:0000318"/>
    <property type="project" value="GO_Central"/>
</dbReference>
<name>B3S7H5_TRIAD</name>
<evidence type="ECO:0000256" key="5">
    <source>
        <dbReference type="ARBA" id="ARBA00022989"/>
    </source>
</evidence>
<reference evidence="9 10" key="1">
    <citation type="journal article" date="2008" name="Nature">
        <title>The Trichoplax genome and the nature of placozoans.</title>
        <authorList>
            <person name="Srivastava M."/>
            <person name="Begovic E."/>
            <person name="Chapman J."/>
            <person name="Putnam N.H."/>
            <person name="Hellsten U."/>
            <person name="Kawashima T."/>
            <person name="Kuo A."/>
            <person name="Mitros T."/>
            <person name="Salamov A."/>
            <person name="Carpenter M.L."/>
            <person name="Signorovitch A.Y."/>
            <person name="Moreno M.A."/>
            <person name="Kamm K."/>
            <person name="Grimwood J."/>
            <person name="Schmutz J."/>
            <person name="Shapiro H."/>
            <person name="Grigoriev I.V."/>
            <person name="Buss L.W."/>
            <person name="Schierwater B."/>
            <person name="Dellaporta S.L."/>
            <person name="Rokhsar D.S."/>
        </authorList>
    </citation>
    <scope>NUCLEOTIDE SEQUENCE [LARGE SCALE GENOMIC DNA]</scope>
    <source>
        <strain evidence="9 10">Grell-BS-1999</strain>
    </source>
</reference>
<evidence type="ECO:0008006" key="11">
    <source>
        <dbReference type="Google" id="ProtNLM"/>
    </source>
</evidence>
<dbReference type="OMA" id="RNRFDGR"/>
<evidence type="ECO:0000256" key="8">
    <source>
        <dbReference type="ARBA" id="ARBA00023136"/>
    </source>
</evidence>
<keyword evidence="4" id="KW-0812">Transmembrane</keyword>
<dbReference type="Proteomes" id="UP000009022">
    <property type="component" value="Unassembled WGS sequence"/>
</dbReference>
<evidence type="ECO:0000256" key="2">
    <source>
        <dbReference type="ARBA" id="ARBA00004370"/>
    </source>
</evidence>
<keyword evidence="6" id="KW-0175">Coiled coil</keyword>
<dbReference type="HOGENOM" id="CLU_063283_2_0_1"/>
<dbReference type="GeneID" id="6757471"/>